<comment type="caution">
    <text evidence="4">The sequence shown here is derived from an EMBL/GenBank/DDBJ whole genome shotgun (WGS) entry which is preliminary data.</text>
</comment>
<proteinExistence type="predicted"/>
<feature type="signal peptide" evidence="2">
    <location>
        <begin position="1"/>
        <end position="16"/>
    </location>
</feature>
<dbReference type="SMART" id="SM00886">
    <property type="entry name" value="Dabb"/>
    <property type="match status" value="1"/>
</dbReference>
<accession>A0A2T2YMW6</accession>
<dbReference type="RefSeq" id="WP_106933028.1">
    <property type="nucleotide sequence ID" value="NZ_PYFT01000001.1"/>
</dbReference>
<keyword evidence="5" id="KW-1185">Reference proteome</keyword>
<organism evidence="4 5">
    <name type="scientific">Adhaeribacter arboris</name>
    <dbReference type="NCBI Taxonomy" id="2072846"/>
    <lineage>
        <taxon>Bacteria</taxon>
        <taxon>Pseudomonadati</taxon>
        <taxon>Bacteroidota</taxon>
        <taxon>Cytophagia</taxon>
        <taxon>Cytophagales</taxon>
        <taxon>Hymenobacteraceae</taxon>
        <taxon>Adhaeribacter</taxon>
    </lineage>
</organism>
<feature type="chain" id="PRO_5015399631" evidence="2">
    <location>
        <begin position="17"/>
        <end position="140"/>
    </location>
</feature>
<evidence type="ECO:0000313" key="4">
    <source>
        <dbReference type="EMBL" id="PSR56853.1"/>
    </source>
</evidence>
<dbReference type="PROSITE" id="PS51502">
    <property type="entry name" value="S_R_A_B_BARREL"/>
    <property type="match status" value="1"/>
</dbReference>
<dbReference type="Gene3D" id="3.30.70.100">
    <property type="match status" value="1"/>
</dbReference>
<sequence>MKITIFLIFINLLLLAACSPKIVTTAKQQYRPLNLPAEAQIQRIVCFKFKAGTTPAEIQQHMRGFANLKDSISYLLSYQAGPTVYGDLTEKPEYDVMHYCTYRNEEEIKLYSVHPVHLRFIKQNKAIWEKVLVINSRMKP</sequence>
<evidence type="ECO:0000256" key="1">
    <source>
        <dbReference type="ARBA" id="ARBA00011738"/>
    </source>
</evidence>
<dbReference type="PANTHER" id="PTHR33178:SF10">
    <property type="entry name" value="STRESS-RESPONSE A_B BARREL DOMAIN-CONTAINING PROTEIN"/>
    <property type="match status" value="1"/>
</dbReference>
<reference evidence="4 5" key="1">
    <citation type="submission" date="2018-03" db="EMBL/GenBank/DDBJ databases">
        <title>Adhaeribacter sp. HMF7605 Genome sequencing and assembly.</title>
        <authorList>
            <person name="Kang H."/>
            <person name="Kang J."/>
            <person name="Cha I."/>
            <person name="Kim H."/>
            <person name="Joh K."/>
        </authorList>
    </citation>
    <scope>NUCLEOTIDE SEQUENCE [LARGE SCALE GENOMIC DNA]</scope>
    <source>
        <strain evidence="4 5">HMF7605</strain>
    </source>
</reference>
<dbReference type="InterPro" id="IPR044662">
    <property type="entry name" value="HS1/DABB1-like"/>
</dbReference>
<dbReference type="PROSITE" id="PS51257">
    <property type="entry name" value="PROKAR_LIPOPROTEIN"/>
    <property type="match status" value="1"/>
</dbReference>
<dbReference type="AlphaFoldDB" id="A0A2T2YMW6"/>
<keyword evidence="2" id="KW-0732">Signal</keyword>
<feature type="domain" description="Stress-response A/B barrel" evidence="3">
    <location>
        <begin position="41"/>
        <end position="136"/>
    </location>
</feature>
<evidence type="ECO:0000256" key="2">
    <source>
        <dbReference type="SAM" id="SignalP"/>
    </source>
</evidence>
<evidence type="ECO:0000259" key="3">
    <source>
        <dbReference type="PROSITE" id="PS51502"/>
    </source>
</evidence>
<dbReference type="SUPFAM" id="SSF54909">
    <property type="entry name" value="Dimeric alpha+beta barrel"/>
    <property type="match status" value="1"/>
</dbReference>
<dbReference type="PANTHER" id="PTHR33178">
    <property type="match status" value="1"/>
</dbReference>
<dbReference type="OrthoDB" id="958757at2"/>
<dbReference type="Pfam" id="PF07876">
    <property type="entry name" value="Dabb"/>
    <property type="match status" value="1"/>
</dbReference>
<dbReference type="InterPro" id="IPR013097">
    <property type="entry name" value="Dabb"/>
</dbReference>
<comment type="subunit">
    <text evidence="1">Homodimer.</text>
</comment>
<dbReference type="InterPro" id="IPR011008">
    <property type="entry name" value="Dimeric_a/b-barrel"/>
</dbReference>
<name>A0A2T2YMW6_9BACT</name>
<protein>
    <submittedName>
        <fullName evidence="4">Stress protein</fullName>
    </submittedName>
</protein>
<dbReference type="EMBL" id="PYFT01000001">
    <property type="protein sequence ID" value="PSR56853.1"/>
    <property type="molecule type" value="Genomic_DNA"/>
</dbReference>
<evidence type="ECO:0000313" key="5">
    <source>
        <dbReference type="Proteomes" id="UP000240357"/>
    </source>
</evidence>
<gene>
    <name evidence="4" type="ORF">AHMF7605_26815</name>
</gene>
<dbReference type="Proteomes" id="UP000240357">
    <property type="component" value="Unassembled WGS sequence"/>
</dbReference>